<sequence>MINNIDFQDVLCDYINSLNLPLVARLDYFIESDDLVVNLIAGGKVERLFMDGTQEISLPFEIAIKCMDNQKANSILWTIHTALSEFNLQLPSTNNTYRFLGLEVGKPAVNGRDEQDYFIYTLRIVAKLEIEGELING</sequence>
<proteinExistence type="predicted"/>
<reference evidence="1" key="1">
    <citation type="journal article" date="2021" name="Proc. Natl. Acad. Sci. U.S.A.">
        <title>A Catalog of Tens of Thousands of Viruses from Human Metagenomes Reveals Hidden Associations with Chronic Diseases.</title>
        <authorList>
            <person name="Tisza M.J."/>
            <person name="Buck C.B."/>
        </authorList>
    </citation>
    <scope>NUCLEOTIDE SEQUENCE</scope>
    <source>
        <strain evidence="1">Ctxrg1</strain>
    </source>
</reference>
<dbReference type="Pfam" id="PF12691">
    <property type="entry name" value="Phage_tail_terminator_6"/>
    <property type="match status" value="1"/>
</dbReference>
<organism evidence="1">
    <name type="scientific">Siphoviridae sp. ctxrg1</name>
    <dbReference type="NCBI Taxonomy" id="2825741"/>
    <lineage>
        <taxon>Viruses</taxon>
        <taxon>Duplodnaviria</taxon>
        <taxon>Heunggongvirae</taxon>
        <taxon>Uroviricota</taxon>
        <taxon>Caudoviricetes</taxon>
    </lineage>
</organism>
<accession>A0A8S5Q530</accession>
<protein>
    <submittedName>
        <fullName evidence="1">Minor capsid protein</fullName>
    </submittedName>
</protein>
<dbReference type="EMBL" id="BK015573">
    <property type="protein sequence ID" value="DAE13945.1"/>
    <property type="molecule type" value="Genomic_DNA"/>
</dbReference>
<evidence type="ECO:0000313" key="1">
    <source>
        <dbReference type="EMBL" id="DAE13945.1"/>
    </source>
</evidence>
<name>A0A8S5Q530_9CAUD</name>
<dbReference type="InterPro" id="IPR024411">
    <property type="entry name" value="Tail_terminator_phage"/>
</dbReference>